<name>A0A7H1B4X4_9ACTN</name>
<dbReference type="NCBIfam" id="TIGR03923">
    <property type="entry name" value="T7SS_EccE"/>
    <property type="match status" value="1"/>
</dbReference>
<keyword evidence="5 8" id="KW-1133">Transmembrane helix</keyword>
<evidence type="ECO:0000256" key="6">
    <source>
        <dbReference type="ARBA" id="ARBA00023136"/>
    </source>
</evidence>
<dbReference type="AlphaFoldDB" id="A0A7H1B4X4"/>
<dbReference type="RefSeq" id="WP_188336530.1">
    <property type="nucleotide sequence ID" value="NZ_CP061281.1"/>
</dbReference>
<accession>A0A7H1B4X4</accession>
<keyword evidence="3" id="KW-1003">Cell membrane</keyword>
<evidence type="ECO:0000256" key="4">
    <source>
        <dbReference type="ARBA" id="ARBA00022692"/>
    </source>
</evidence>
<dbReference type="KEGG" id="sxn:IAG42_09165"/>
<feature type="domain" description="Type VII secretion system protein EccE" evidence="9">
    <location>
        <begin position="260"/>
        <end position="367"/>
    </location>
</feature>
<feature type="region of interest" description="Disordered" evidence="7">
    <location>
        <begin position="1"/>
        <end position="67"/>
    </location>
</feature>
<feature type="transmembrane region" description="Helical" evidence="8">
    <location>
        <begin position="81"/>
        <end position="113"/>
    </location>
</feature>
<dbReference type="Proteomes" id="UP000516428">
    <property type="component" value="Chromosome"/>
</dbReference>
<proteinExistence type="inferred from homology"/>
<dbReference type="InterPro" id="IPR050051">
    <property type="entry name" value="EccE_dom"/>
</dbReference>
<dbReference type="GO" id="GO:0005886">
    <property type="term" value="C:plasma membrane"/>
    <property type="evidence" value="ECO:0007669"/>
    <property type="project" value="UniProtKB-SubCell"/>
</dbReference>
<evidence type="ECO:0000256" key="7">
    <source>
        <dbReference type="SAM" id="MobiDB-lite"/>
    </source>
</evidence>
<keyword evidence="4 8" id="KW-0812">Transmembrane</keyword>
<evidence type="ECO:0000256" key="1">
    <source>
        <dbReference type="ARBA" id="ARBA00004236"/>
    </source>
</evidence>
<evidence type="ECO:0000256" key="2">
    <source>
        <dbReference type="ARBA" id="ARBA00007759"/>
    </source>
</evidence>
<comment type="similarity">
    <text evidence="2">Belongs to the EccE family.</text>
</comment>
<dbReference type="EMBL" id="CP061281">
    <property type="protein sequence ID" value="QNS03779.1"/>
    <property type="molecule type" value="Genomic_DNA"/>
</dbReference>
<reference evidence="10 11" key="1">
    <citation type="submission" date="2020-09" db="EMBL/GenBank/DDBJ databases">
        <title>A novel species.</title>
        <authorList>
            <person name="Gao J."/>
        </authorList>
    </citation>
    <scope>NUCLEOTIDE SEQUENCE [LARGE SCALE GENOMIC DNA]</scope>
    <source>
        <strain evidence="10 11">CRXT-Y-14</strain>
    </source>
</reference>
<evidence type="ECO:0000256" key="8">
    <source>
        <dbReference type="SAM" id="Phobius"/>
    </source>
</evidence>
<comment type="subcellular location">
    <subcellularLocation>
        <location evidence="1">Cell membrane</location>
    </subcellularLocation>
</comment>
<keyword evidence="6 8" id="KW-0472">Membrane</keyword>
<dbReference type="InterPro" id="IPR021368">
    <property type="entry name" value="T7SS_EccE"/>
</dbReference>
<evidence type="ECO:0000313" key="11">
    <source>
        <dbReference type="Proteomes" id="UP000516428"/>
    </source>
</evidence>
<gene>
    <name evidence="10" type="primary">eccE</name>
    <name evidence="10" type="ORF">IAG42_09165</name>
</gene>
<evidence type="ECO:0000259" key="9">
    <source>
        <dbReference type="Pfam" id="PF11203"/>
    </source>
</evidence>
<evidence type="ECO:0000313" key="10">
    <source>
        <dbReference type="EMBL" id="QNS03779.1"/>
    </source>
</evidence>
<dbReference type="Pfam" id="PF11203">
    <property type="entry name" value="EccE"/>
    <property type="match status" value="1"/>
</dbReference>
<evidence type="ECO:0000256" key="5">
    <source>
        <dbReference type="ARBA" id="ARBA00022989"/>
    </source>
</evidence>
<evidence type="ECO:0000256" key="3">
    <source>
        <dbReference type="ARBA" id="ARBA00022475"/>
    </source>
</evidence>
<keyword evidence="11" id="KW-1185">Reference proteome</keyword>
<protein>
    <submittedName>
        <fullName evidence="10">Type VII secretion protein EccE</fullName>
    </submittedName>
</protein>
<sequence length="464" mass="49246">MASATRARSRSQSRSRSGDRSRQGSPQGSPTPSQAPHIPERRGRGARSGGAPYRGAVSPHLKSRSGRGGSFGVQRLVMIELAAALVVCGWVIGTVALIATGAVAALLLLLALVRRRGRSLPEWLGTILALRARKRRAAGVPVPPGTEPGLAPAVECDPSLRTYSYNRGDDRDQRPVGMVGDGGFLTAVLQVESDATALRAERSRRPLPVALVRDALEVDGIRLESAQIVLHTQPAPALHLPQQSVAVSNYAPLQAQTGSPAVRITWIALKLDPELCPEAVAARGGGVVGAQKSLARVAEHLSSRLTGAGFRAGELTEEELVAAVATSACANPMVTAQAGRSEAPQRRTEESGRSWRCDNRRHTTYWVRRWPQLGGGGTTLPQLVAQLTTVPALATTFSLTLAPGDQQDVTLTGHLRITGRSDSELTTARRDLERAARSVRANLVRLDREQLPGVLATLPLGGAR</sequence>
<organism evidence="10 11">
    <name type="scientific">Streptomyces xanthii</name>
    <dbReference type="NCBI Taxonomy" id="2768069"/>
    <lineage>
        <taxon>Bacteria</taxon>
        <taxon>Bacillati</taxon>
        <taxon>Actinomycetota</taxon>
        <taxon>Actinomycetes</taxon>
        <taxon>Kitasatosporales</taxon>
        <taxon>Streptomycetaceae</taxon>
        <taxon>Streptomyces</taxon>
    </lineage>
</organism>